<name>M1XH02_STAAU</name>
<proteinExistence type="predicted"/>
<accession>M1XH02</accession>
<sequence>MIKNKWKIEMWFRNFSYFIHKIDSEFILEEYLEDYLPKEYRPNFICGKAQPSETIYVSYFINQDEQTVEQHTVECDKTGFFIDEIPKHFIKNKMHYFIDSQSKIDIKELLNEFIDQGTAILNILDLNDLETYFNDYLETINHTTEFAKKIANKAMKEIRKNIELEQIKQQVSYMKNADQVSSLESFKDLKHTILKQHRDLSLKNVDDIIISDFLTRYLIYKEKQDSYVKKDISSINKSQYFKKLVIEGLIRERKSNSQYFEIANSIKPSSHNNNSLNQSDEIDQFRQAVIGISLNLYDHNDTYFKFIRSIMKKSSRKVNLTIDDIIKSKNNIDKFMKKNKLISNNELFYLTTIEDTFHFTLFTAITDLIDKVVNVSSRIIEEASQYDILIALHSLNSLKNELNTIIDKHEENLIRFESLINGYVRNTQLKILVRNTIEQHPELTMKIEDSLISNLNDYNISEIYSRETFNNDYNGILDKLMIQVINDFYKLRLKKLNSASNLSLGFLINKRCNTNVLIFSSQI</sequence>
<reference evidence="2" key="1">
    <citation type="submission" date="2012-12" db="EMBL/GenBank/DDBJ databases">
        <authorList>
            <person name="Hill-Cawthorne G."/>
        </authorList>
    </citation>
    <scope>NUCLEOTIDE SEQUENCE</scope>
    <source>
        <strain evidence="2">CMFT306</strain>
    </source>
</reference>
<evidence type="ECO:0000256" key="1">
    <source>
        <dbReference type="SAM" id="Coils"/>
    </source>
</evidence>
<protein>
    <submittedName>
        <fullName evidence="2">Uncharacterized protein</fullName>
    </submittedName>
</protein>
<evidence type="ECO:0000313" key="2">
    <source>
        <dbReference type="EMBL" id="CCP89468.1"/>
    </source>
</evidence>
<reference evidence="2" key="2">
    <citation type="journal article" date="2014" name="PLoS ONE">
        <title>Recombinations in Staphylococcal Cassette Chromosome mec Elements Compromise the Molecular Detection of Methicillin Resistance in Staphylococcus aureus.</title>
        <authorList>
            <person name="Hill-Cawthorne G.A."/>
            <person name="Hudson L.O."/>
            <person name="El Ghany M.F."/>
            <person name="Piepenburg O."/>
            <person name="Nair M."/>
            <person name="Dodgson A."/>
            <person name="Forrest M.S."/>
            <person name="Clark T.G."/>
            <person name="Pain A."/>
        </authorList>
    </citation>
    <scope>NUCLEOTIDE SEQUENCE</scope>
    <source>
        <strain evidence="2">CMFT306</strain>
    </source>
</reference>
<keyword evidence="1" id="KW-0175">Coiled coil</keyword>
<organism evidence="2">
    <name type="scientific">Staphylococcus aureus</name>
    <dbReference type="NCBI Taxonomy" id="1280"/>
    <lineage>
        <taxon>Bacteria</taxon>
        <taxon>Bacillati</taxon>
        <taxon>Bacillota</taxon>
        <taxon>Bacilli</taxon>
        <taxon>Bacillales</taxon>
        <taxon>Staphylococcaceae</taxon>
        <taxon>Staphylococcus</taxon>
    </lineage>
</organism>
<feature type="coiled-coil region" evidence="1">
    <location>
        <begin position="392"/>
        <end position="419"/>
    </location>
</feature>
<dbReference type="EMBL" id="HF569104">
    <property type="protein sequence ID" value="CCP89468.1"/>
    <property type="molecule type" value="Genomic_DNA"/>
</dbReference>
<dbReference type="AlphaFoldDB" id="M1XH02"/>